<reference evidence="4 5" key="1">
    <citation type="submission" date="2019-09" db="EMBL/GenBank/DDBJ databases">
        <title>Screening of Novel Bioactive Compounds from Soil-Associated.</title>
        <authorList>
            <person name="Gong X."/>
        </authorList>
    </citation>
    <scope>NUCLEOTIDE SEQUENCE [LARGE SCALE GENOMIC DNA]</scope>
    <source>
        <strain evidence="4 5">Gxj-6</strain>
    </source>
</reference>
<accession>A0A5J5JQS6</accession>
<evidence type="ECO:0000259" key="2">
    <source>
        <dbReference type="Pfam" id="PF00501"/>
    </source>
</evidence>
<feature type="region of interest" description="Disordered" evidence="1">
    <location>
        <begin position="327"/>
        <end position="351"/>
    </location>
</feature>
<dbReference type="Proteomes" id="UP000327011">
    <property type="component" value="Unassembled WGS sequence"/>
</dbReference>
<dbReference type="Pfam" id="PF13193">
    <property type="entry name" value="AMP-binding_C"/>
    <property type="match status" value="1"/>
</dbReference>
<dbReference type="InterPro" id="IPR000873">
    <property type="entry name" value="AMP-dep_synth/lig_dom"/>
</dbReference>
<gene>
    <name evidence="4" type="ORF">F5972_35890</name>
</gene>
<dbReference type="Pfam" id="PF00501">
    <property type="entry name" value="AMP-binding"/>
    <property type="match status" value="1"/>
</dbReference>
<dbReference type="PANTHER" id="PTHR43767">
    <property type="entry name" value="LONG-CHAIN-FATTY-ACID--COA LIGASE"/>
    <property type="match status" value="1"/>
</dbReference>
<dbReference type="InterPro" id="IPR045851">
    <property type="entry name" value="AMP-bd_C_sf"/>
</dbReference>
<dbReference type="SUPFAM" id="SSF56801">
    <property type="entry name" value="Acetyl-CoA synthetase-like"/>
    <property type="match status" value="1"/>
</dbReference>
<evidence type="ECO:0000313" key="4">
    <source>
        <dbReference type="EMBL" id="KAA9373308.1"/>
    </source>
</evidence>
<feature type="domain" description="AMP-binding enzyme C-terminal" evidence="3">
    <location>
        <begin position="426"/>
        <end position="500"/>
    </location>
</feature>
<dbReference type="RefSeq" id="WP_150940471.1">
    <property type="nucleotide sequence ID" value="NZ_VYTZ01000025.1"/>
</dbReference>
<dbReference type="InterPro" id="IPR020845">
    <property type="entry name" value="AMP-binding_CS"/>
</dbReference>
<dbReference type="PROSITE" id="PS00455">
    <property type="entry name" value="AMP_BINDING"/>
    <property type="match status" value="1"/>
</dbReference>
<organism evidence="4 5">
    <name type="scientific">Microbispora cellulosiformans</name>
    <dbReference type="NCBI Taxonomy" id="2614688"/>
    <lineage>
        <taxon>Bacteria</taxon>
        <taxon>Bacillati</taxon>
        <taxon>Actinomycetota</taxon>
        <taxon>Actinomycetes</taxon>
        <taxon>Streptosporangiales</taxon>
        <taxon>Streptosporangiaceae</taxon>
        <taxon>Microbispora</taxon>
    </lineage>
</organism>
<dbReference type="Gene3D" id="3.40.50.12780">
    <property type="entry name" value="N-terminal domain of ligase-like"/>
    <property type="match status" value="1"/>
</dbReference>
<name>A0A5J5JQS6_9ACTN</name>
<dbReference type="InterPro" id="IPR025110">
    <property type="entry name" value="AMP-bd_C"/>
</dbReference>
<evidence type="ECO:0000313" key="5">
    <source>
        <dbReference type="Proteomes" id="UP000327011"/>
    </source>
</evidence>
<comment type="caution">
    <text evidence="4">The sequence shown here is derived from an EMBL/GenBank/DDBJ whole genome shotgun (WGS) entry which is preliminary data.</text>
</comment>
<protein>
    <submittedName>
        <fullName evidence="4">AMP-binding protein</fullName>
    </submittedName>
</protein>
<dbReference type="InterPro" id="IPR042099">
    <property type="entry name" value="ANL_N_sf"/>
</dbReference>
<keyword evidence="5" id="KW-1185">Reference proteome</keyword>
<dbReference type="InterPro" id="IPR050237">
    <property type="entry name" value="ATP-dep_AMP-bd_enzyme"/>
</dbReference>
<dbReference type="PANTHER" id="PTHR43767:SF7">
    <property type="entry name" value="MEDIUM_LONG-CHAIN-FATTY-ACID--COA LIGASE FADD8"/>
    <property type="match status" value="1"/>
</dbReference>
<feature type="domain" description="AMP-dependent synthetase/ligase" evidence="2">
    <location>
        <begin position="16"/>
        <end position="375"/>
    </location>
</feature>
<sequence length="515" mass="55488">MSDNDHYAARILNALSTEPDRPVLWWRGDVITAGELRTKIESAGRAMLGYGVGAGATVAVLTESNSPDMLAARYAANLLGAAVFHLRSTNAVTSRRHISEESQLGMARETGCALIVTDGPNAERARGFVRRLDPAPRLAAFSGLGADIADLSAEAGGDPVDWPPVDPEALAIITYTSGSTGRPKGICRSFRAWLHAVSTTVDMTDEPRMLVTTPLSHTVGPMADAALSTGGMLFLHEDFQPEAVLDAIAEHRITRVFWAAPQIYQVLDHPKLASADISSLNLILYGGTPAAPDRLAQGLKVFGPVFVQTYGTTETWEIGTMSREDHLDSSLLGTSGRPSPGTRVVVRDPDTDDDLPVGEIGEICLQSPGMLNGYWNDPDLTARALRGGFFHTGDLGRFDERGFIHLVDRLSHVIKYNGVKVYPNAVENALLGHPDVAQAAVYGVVDEDSVEHVHAAIVPKAGSVVTPDALREHVRASLPAEYVPQKITMRDELPFISSGKLDKQRLKAEAQERRG</sequence>
<dbReference type="AlphaFoldDB" id="A0A5J5JQS6"/>
<dbReference type="EMBL" id="VYTZ01000025">
    <property type="protein sequence ID" value="KAA9373308.1"/>
    <property type="molecule type" value="Genomic_DNA"/>
</dbReference>
<evidence type="ECO:0000256" key="1">
    <source>
        <dbReference type="SAM" id="MobiDB-lite"/>
    </source>
</evidence>
<dbReference type="GO" id="GO:0016877">
    <property type="term" value="F:ligase activity, forming carbon-sulfur bonds"/>
    <property type="evidence" value="ECO:0007669"/>
    <property type="project" value="UniProtKB-ARBA"/>
</dbReference>
<evidence type="ECO:0000259" key="3">
    <source>
        <dbReference type="Pfam" id="PF13193"/>
    </source>
</evidence>
<proteinExistence type="predicted"/>
<dbReference type="Gene3D" id="3.30.300.30">
    <property type="match status" value="1"/>
</dbReference>